<dbReference type="Proteomes" id="UP000605986">
    <property type="component" value="Unassembled WGS sequence"/>
</dbReference>
<gene>
    <name evidence="1" type="ORF">F53441_7091</name>
</gene>
<accession>A0A8H4KGE8</accession>
<dbReference type="AlphaFoldDB" id="A0A8H4KGE8"/>
<proteinExistence type="predicted"/>
<sequence length="174" mass="19672">MASTFTEPSEAVDDLSIGRDELGTMFPDHIALQNLSVQEKRNLQNSLELLDRIIHHAQTKAETPFFASKQATERFQKALLTLAASENWGDTSVEGCAAEKGDINTSRLNLISGCMLLNGRIGPVEGHGRVWNMTEDMAMSCMKSNFHERRSYYHEMHKYRALVRIIDTMLPRES</sequence>
<dbReference type="OrthoDB" id="2423195at2759"/>
<protein>
    <submittedName>
        <fullName evidence="1">AAA family ATPase</fullName>
    </submittedName>
</protein>
<dbReference type="EMBL" id="JAADJG010000276">
    <property type="protein sequence ID" value="KAF4449690.1"/>
    <property type="molecule type" value="Genomic_DNA"/>
</dbReference>
<evidence type="ECO:0000313" key="2">
    <source>
        <dbReference type="Proteomes" id="UP000605986"/>
    </source>
</evidence>
<keyword evidence="2" id="KW-1185">Reference proteome</keyword>
<reference evidence="1" key="1">
    <citation type="submission" date="2020-01" db="EMBL/GenBank/DDBJ databases">
        <title>Identification and distribution of gene clusters putatively required for synthesis of sphingolipid metabolism inhibitors in phylogenetically diverse species of the filamentous fungus Fusarium.</title>
        <authorList>
            <person name="Kim H.-S."/>
            <person name="Busman M."/>
            <person name="Brown D.W."/>
            <person name="Divon H."/>
            <person name="Uhlig S."/>
            <person name="Proctor R.H."/>
        </authorList>
    </citation>
    <scope>NUCLEOTIDE SEQUENCE</scope>
    <source>
        <strain evidence="1">NRRL 53441</strain>
    </source>
</reference>
<comment type="caution">
    <text evidence="1">The sequence shown here is derived from an EMBL/GenBank/DDBJ whole genome shotgun (WGS) entry which is preliminary data.</text>
</comment>
<evidence type="ECO:0000313" key="1">
    <source>
        <dbReference type="EMBL" id="KAF4449690.1"/>
    </source>
</evidence>
<organism evidence="1 2">
    <name type="scientific">Fusarium austroafricanum</name>
    <dbReference type="NCBI Taxonomy" id="2364996"/>
    <lineage>
        <taxon>Eukaryota</taxon>
        <taxon>Fungi</taxon>
        <taxon>Dikarya</taxon>
        <taxon>Ascomycota</taxon>
        <taxon>Pezizomycotina</taxon>
        <taxon>Sordariomycetes</taxon>
        <taxon>Hypocreomycetidae</taxon>
        <taxon>Hypocreales</taxon>
        <taxon>Nectriaceae</taxon>
        <taxon>Fusarium</taxon>
        <taxon>Fusarium concolor species complex</taxon>
    </lineage>
</organism>
<name>A0A8H4KGE8_9HYPO</name>